<feature type="domain" description="Serine protease gd N-terminal" evidence="12">
    <location>
        <begin position="293"/>
        <end position="402"/>
    </location>
</feature>
<comment type="catalytic activity">
    <reaction evidence="1">
        <text>Endohydrolysis of (1-&gt;4)-beta-D-glucosidic linkages in cellulose, lichenin and cereal beta-D-glucans.</text>
        <dbReference type="EC" id="3.2.1.4"/>
    </reaction>
</comment>
<keyword evidence="7" id="KW-0326">Glycosidase</keyword>
<feature type="region of interest" description="Disordered" evidence="9">
    <location>
        <begin position="203"/>
        <end position="291"/>
    </location>
</feature>
<sequence length="623" mass="67116">LKMWSPVLLLATVAPLGAIAANCGILSFPPGESWDGGRKGYINIPITEDIQYWDLQLTFDRPVEALEQWNVNQSPSGSSASYSFSGKDWNSVFSAGDLLSLDFLYRWPVDTVSPYITSITFNGQELSLESCSETTTAVPTTLKATTPKPATCGATARKRSCKRNNGFCTTDIKSCKATGGKVWKKACKGTTCYCCIPPPPTTTMPPTTTTTKEVPTMTDKTTPPAPTSTKAPTTTQPPKITQAQTTTQVPTTTQSATTTQAATTTQSATTTQDQSTEVESTTETQTEAPASTDCSDVAHFLESWYGGWKGKINIPINSNVQGWNINIVFDRTIDELEQWSVDQSPSGSSNSYTFTGIDGYNSDLTAGSNLSFDFLYRYQGHEDLPKITEIKFNGQNVCGSGNGGATSGPNTSGPVTTLEVTSEEPSEPMTSGPISSCESLDAKYNYDEVLHKSLLFYEAQRSGDLPSNNRVPWRKDSALNDGSPIGIDLTGGYYDAGDYVKFGFPMAGTATVLAWGAIEYATAYEDAGEMEYMKDAVKWATDFFIKAHVSPNEFYGQVGNGGYDHASWGRPEDMSMARPAYKIDANNKGSDLAGETAAALASASILFKESDPAYAKNLLEHAV</sequence>
<dbReference type="SUPFAM" id="SSF48208">
    <property type="entry name" value="Six-hairpin glycosidases"/>
    <property type="match status" value="1"/>
</dbReference>
<keyword evidence="6" id="KW-0119">Carbohydrate metabolism</keyword>
<evidence type="ECO:0000256" key="7">
    <source>
        <dbReference type="ARBA" id="ARBA00023295"/>
    </source>
</evidence>
<accession>A0AAV2QXJ0</accession>
<dbReference type="Pfam" id="PF16030">
    <property type="entry name" value="GD_N"/>
    <property type="match status" value="1"/>
</dbReference>
<evidence type="ECO:0000256" key="10">
    <source>
        <dbReference type="SAM" id="SignalP"/>
    </source>
</evidence>
<feature type="compositionally biased region" description="Polar residues" evidence="9">
    <location>
        <begin position="407"/>
        <end position="420"/>
    </location>
</feature>
<comment type="similarity">
    <text evidence="2">Belongs to the glycosyl hydrolase 9 (cellulase E) family.</text>
</comment>
<evidence type="ECO:0000313" key="13">
    <source>
        <dbReference type="EMBL" id="CAL4100749.1"/>
    </source>
</evidence>
<evidence type="ECO:0000256" key="1">
    <source>
        <dbReference type="ARBA" id="ARBA00000966"/>
    </source>
</evidence>
<proteinExistence type="inferred from homology"/>
<evidence type="ECO:0000256" key="3">
    <source>
        <dbReference type="ARBA" id="ARBA00012601"/>
    </source>
</evidence>
<feature type="signal peptide" evidence="10">
    <location>
        <begin position="1"/>
        <end position="20"/>
    </location>
</feature>
<dbReference type="InterPro" id="IPR008965">
    <property type="entry name" value="CBM2/CBM3_carb-bd_dom_sf"/>
</dbReference>
<keyword evidence="14" id="KW-1185">Reference proteome</keyword>
<evidence type="ECO:0000259" key="11">
    <source>
        <dbReference type="Pfam" id="PF00759"/>
    </source>
</evidence>
<dbReference type="InterPro" id="IPR012291">
    <property type="entry name" value="CBM2_carb-bd_dom_sf"/>
</dbReference>
<dbReference type="SUPFAM" id="SSF49384">
    <property type="entry name" value="Carbohydrate-binding domain"/>
    <property type="match status" value="2"/>
</dbReference>
<dbReference type="Gene3D" id="2.60.40.290">
    <property type="match status" value="2"/>
</dbReference>
<gene>
    <name evidence="13" type="ORF">MNOR_LOCUS16875</name>
</gene>
<evidence type="ECO:0000256" key="6">
    <source>
        <dbReference type="ARBA" id="ARBA00023277"/>
    </source>
</evidence>
<evidence type="ECO:0000256" key="4">
    <source>
        <dbReference type="ARBA" id="ARBA00022801"/>
    </source>
</evidence>
<feature type="non-terminal residue" evidence="13">
    <location>
        <position position="1"/>
    </location>
</feature>
<dbReference type="InterPro" id="IPR031986">
    <property type="entry name" value="GD_N"/>
</dbReference>
<keyword evidence="10" id="KW-0732">Signal</keyword>
<dbReference type="InterPro" id="IPR012341">
    <property type="entry name" value="6hp_glycosidase-like_sf"/>
</dbReference>
<dbReference type="InterPro" id="IPR001701">
    <property type="entry name" value="Glyco_hydro_9"/>
</dbReference>
<dbReference type="GO" id="GO:0030245">
    <property type="term" value="P:cellulose catabolic process"/>
    <property type="evidence" value="ECO:0007669"/>
    <property type="project" value="UniProtKB-KW"/>
</dbReference>
<organism evidence="13 14">
    <name type="scientific">Meganyctiphanes norvegica</name>
    <name type="common">Northern krill</name>
    <name type="synonym">Thysanopoda norvegica</name>
    <dbReference type="NCBI Taxonomy" id="48144"/>
    <lineage>
        <taxon>Eukaryota</taxon>
        <taxon>Metazoa</taxon>
        <taxon>Ecdysozoa</taxon>
        <taxon>Arthropoda</taxon>
        <taxon>Crustacea</taxon>
        <taxon>Multicrustacea</taxon>
        <taxon>Malacostraca</taxon>
        <taxon>Eumalacostraca</taxon>
        <taxon>Eucarida</taxon>
        <taxon>Euphausiacea</taxon>
        <taxon>Euphausiidae</taxon>
        <taxon>Meganyctiphanes</taxon>
    </lineage>
</organism>
<dbReference type="Proteomes" id="UP001497623">
    <property type="component" value="Unassembled WGS sequence"/>
</dbReference>
<feature type="chain" id="PRO_5043976980" description="cellulase" evidence="10">
    <location>
        <begin position="21"/>
        <end position="623"/>
    </location>
</feature>
<evidence type="ECO:0000256" key="8">
    <source>
        <dbReference type="ARBA" id="ARBA00023326"/>
    </source>
</evidence>
<dbReference type="Pfam" id="PF00759">
    <property type="entry name" value="Glyco_hydro_9"/>
    <property type="match status" value="1"/>
</dbReference>
<evidence type="ECO:0000256" key="2">
    <source>
        <dbReference type="ARBA" id="ARBA00007072"/>
    </source>
</evidence>
<dbReference type="InterPro" id="IPR008928">
    <property type="entry name" value="6-hairpin_glycosidase_sf"/>
</dbReference>
<protein>
    <recommendedName>
        <fullName evidence="3">cellulase</fullName>
        <ecNumber evidence="3">3.2.1.4</ecNumber>
    </recommendedName>
</protein>
<feature type="compositionally biased region" description="Low complexity" evidence="9">
    <location>
        <begin position="204"/>
        <end position="287"/>
    </location>
</feature>
<evidence type="ECO:0000256" key="9">
    <source>
        <dbReference type="SAM" id="MobiDB-lite"/>
    </source>
</evidence>
<evidence type="ECO:0000313" key="14">
    <source>
        <dbReference type="Proteomes" id="UP001497623"/>
    </source>
</evidence>
<dbReference type="Gene3D" id="1.50.10.10">
    <property type="match status" value="1"/>
</dbReference>
<dbReference type="GO" id="GO:0008810">
    <property type="term" value="F:cellulase activity"/>
    <property type="evidence" value="ECO:0007669"/>
    <property type="project" value="UniProtKB-EC"/>
</dbReference>
<name>A0AAV2QXJ0_MEGNR</name>
<feature type="non-terminal residue" evidence="13">
    <location>
        <position position="623"/>
    </location>
</feature>
<dbReference type="PANTHER" id="PTHR22298">
    <property type="entry name" value="ENDO-1,4-BETA-GLUCANASE"/>
    <property type="match status" value="1"/>
</dbReference>
<evidence type="ECO:0000259" key="12">
    <source>
        <dbReference type="Pfam" id="PF16030"/>
    </source>
</evidence>
<dbReference type="EMBL" id="CAXKWB010011296">
    <property type="protein sequence ID" value="CAL4100749.1"/>
    <property type="molecule type" value="Genomic_DNA"/>
</dbReference>
<reference evidence="13 14" key="1">
    <citation type="submission" date="2024-05" db="EMBL/GenBank/DDBJ databases">
        <authorList>
            <person name="Wallberg A."/>
        </authorList>
    </citation>
    <scope>NUCLEOTIDE SEQUENCE [LARGE SCALE GENOMIC DNA]</scope>
</reference>
<keyword evidence="4" id="KW-0378">Hydrolase</keyword>
<dbReference type="EC" id="3.2.1.4" evidence="3"/>
<dbReference type="GO" id="GO:0030247">
    <property type="term" value="F:polysaccharide binding"/>
    <property type="evidence" value="ECO:0007669"/>
    <property type="project" value="InterPro"/>
</dbReference>
<keyword evidence="8" id="KW-0624">Polysaccharide degradation</keyword>
<keyword evidence="5" id="KW-0136">Cellulose degradation</keyword>
<dbReference type="AlphaFoldDB" id="A0AAV2QXJ0"/>
<feature type="domain" description="Glycoside hydrolase family 9" evidence="11">
    <location>
        <begin position="446"/>
        <end position="622"/>
    </location>
</feature>
<comment type="caution">
    <text evidence="13">The sequence shown here is derived from an EMBL/GenBank/DDBJ whole genome shotgun (WGS) entry which is preliminary data.</text>
</comment>
<feature type="region of interest" description="Disordered" evidence="9">
    <location>
        <begin position="401"/>
        <end position="434"/>
    </location>
</feature>
<evidence type="ECO:0000256" key="5">
    <source>
        <dbReference type="ARBA" id="ARBA00023001"/>
    </source>
</evidence>